<dbReference type="HOGENOM" id="CLU_3285044_0_0_9"/>
<evidence type="ECO:0000313" key="1">
    <source>
        <dbReference type="EMBL" id="ADE72577.1"/>
    </source>
</evidence>
<proteinExistence type="predicted"/>
<dbReference type="KEGG" id="bmq:BMQ_pBM70035"/>
<dbReference type="AlphaFoldDB" id="D5E452"/>
<protein>
    <submittedName>
        <fullName evidence="1">Oxidoreductase</fullName>
    </submittedName>
</protein>
<organism evidence="1 2">
    <name type="scientific">Priestia megaterium (strain ATCC 12872 / QMB1551)</name>
    <name type="common">Bacillus megaterium</name>
    <dbReference type="NCBI Taxonomy" id="545693"/>
    <lineage>
        <taxon>Bacteria</taxon>
        <taxon>Bacillati</taxon>
        <taxon>Bacillota</taxon>
        <taxon>Bacilli</taxon>
        <taxon>Bacillales</taxon>
        <taxon>Bacillaceae</taxon>
        <taxon>Priestia</taxon>
    </lineage>
</organism>
<gene>
    <name evidence="1" type="ordered locus">BMQ_pBM70035</name>
</gene>
<sequence length="40" mass="4702">MRGNIRNMWHLNTKAVIERVQSVEKCVRTADNGAVWVKYQ</sequence>
<reference evidence="1 2" key="1">
    <citation type="journal article" date="2011" name="J. Bacteriol.">
        <title>Genome sequences of the biotechnologically important Bacillus megaterium strains QM B1551 and DSM319.</title>
        <authorList>
            <person name="Eppinger M."/>
            <person name="Bunk B."/>
            <person name="Johns M.A."/>
            <person name="Edirisinghe J.N."/>
            <person name="Kutumbaka K.K."/>
            <person name="Koenig S.S."/>
            <person name="Huot Creasy H."/>
            <person name="Rosovitz M.J."/>
            <person name="Riley D.R."/>
            <person name="Daugherty S."/>
            <person name="Martin M."/>
            <person name="Elbourne L.D."/>
            <person name="Paulsen I."/>
            <person name="Biedendieck R."/>
            <person name="Braun C."/>
            <person name="Grayburn S."/>
            <person name="Dhingra S."/>
            <person name="Lukyanchuk V."/>
            <person name="Ball B."/>
            <person name="Ul-Qamar R."/>
            <person name="Seibel J."/>
            <person name="Bremer E."/>
            <person name="Jahn D."/>
            <person name="Ravel J."/>
            <person name="Vary P.S."/>
        </authorList>
    </citation>
    <scope>NUCLEOTIDE SEQUENCE [LARGE SCALE GENOMIC DNA]</scope>
    <source>
        <strain evidence="2">ATCC 12872 / QMB1551</strain>
        <plasmid evidence="1">pBM700</plasmid>
    </source>
</reference>
<keyword evidence="1" id="KW-0614">Plasmid</keyword>
<dbReference type="EMBL" id="CP001990">
    <property type="protein sequence ID" value="ADE72577.1"/>
    <property type="molecule type" value="Genomic_DNA"/>
</dbReference>
<dbReference type="Proteomes" id="UP000000935">
    <property type="component" value="Plasmid pBM700"/>
</dbReference>
<accession>D5E452</accession>
<name>D5E452_PRIM1</name>
<geneLocation type="plasmid" evidence="1 2">
    <name>pBM700</name>
</geneLocation>
<evidence type="ECO:0000313" key="2">
    <source>
        <dbReference type="Proteomes" id="UP000000935"/>
    </source>
</evidence>
<keyword evidence="2" id="KW-1185">Reference proteome</keyword>